<comment type="caution">
    <text evidence="2">The sequence shown here is derived from an EMBL/GenBank/DDBJ whole genome shotgun (WGS) entry which is preliminary data.</text>
</comment>
<evidence type="ECO:0000259" key="1">
    <source>
        <dbReference type="Pfam" id="PF00582"/>
    </source>
</evidence>
<gene>
    <name evidence="2" type="ORF">ACFY8C_37700</name>
</gene>
<name>A0ABW6Y323_9ACTN</name>
<dbReference type="SUPFAM" id="SSF52402">
    <property type="entry name" value="Adenine nucleotide alpha hydrolases-like"/>
    <property type="match status" value="1"/>
</dbReference>
<sequence length="173" mass="17545">MVGTNGSLGSLAALHEAATQARARDAELLVVLAWQPPGGGPGNRASCGPSVLADCRDAAAALLRETLEALGACRPGAAPVGRMVRGTPGVVLVDAINGPGDLLVVGTGSRGLLRVLRPSVARYCLAHAPCPVLAVPPSPLQADLEHLQRLTDVAVGRGLFLVQGSGRGPDEDE</sequence>
<dbReference type="Proteomes" id="UP001602370">
    <property type="component" value="Unassembled WGS sequence"/>
</dbReference>
<dbReference type="Gene3D" id="3.40.50.12370">
    <property type="match status" value="1"/>
</dbReference>
<protein>
    <submittedName>
        <fullName evidence="2">Universal stress protein</fullName>
    </submittedName>
</protein>
<dbReference type="InterPro" id="IPR006016">
    <property type="entry name" value="UspA"/>
</dbReference>
<dbReference type="CDD" id="cd00293">
    <property type="entry name" value="USP-like"/>
    <property type="match status" value="1"/>
</dbReference>
<dbReference type="RefSeq" id="WP_388311756.1">
    <property type="nucleotide sequence ID" value="NZ_JBIBDZ010000017.1"/>
</dbReference>
<dbReference type="EMBL" id="JBIBDZ010000017">
    <property type="protein sequence ID" value="MFF5924020.1"/>
    <property type="molecule type" value="Genomic_DNA"/>
</dbReference>
<evidence type="ECO:0000313" key="2">
    <source>
        <dbReference type="EMBL" id="MFF5924020.1"/>
    </source>
</evidence>
<keyword evidence="3" id="KW-1185">Reference proteome</keyword>
<reference evidence="2 3" key="1">
    <citation type="submission" date="2024-10" db="EMBL/GenBank/DDBJ databases">
        <title>The Natural Products Discovery Center: Release of the First 8490 Sequenced Strains for Exploring Actinobacteria Biosynthetic Diversity.</title>
        <authorList>
            <person name="Kalkreuter E."/>
            <person name="Kautsar S.A."/>
            <person name="Yang D."/>
            <person name="Bader C.D."/>
            <person name="Teijaro C.N."/>
            <person name="Fluegel L."/>
            <person name="Davis C.M."/>
            <person name="Simpson J.R."/>
            <person name="Lauterbach L."/>
            <person name="Steele A.D."/>
            <person name="Gui C."/>
            <person name="Meng S."/>
            <person name="Li G."/>
            <person name="Viehrig K."/>
            <person name="Ye F."/>
            <person name="Su P."/>
            <person name="Kiefer A.F."/>
            <person name="Nichols A."/>
            <person name="Cepeda A.J."/>
            <person name="Yan W."/>
            <person name="Fan B."/>
            <person name="Jiang Y."/>
            <person name="Adhikari A."/>
            <person name="Zheng C.-J."/>
            <person name="Schuster L."/>
            <person name="Cowan T.M."/>
            <person name="Smanski M.J."/>
            <person name="Chevrette M.G."/>
            <person name="De Carvalho L.P.S."/>
            <person name="Shen B."/>
        </authorList>
    </citation>
    <scope>NUCLEOTIDE SEQUENCE [LARGE SCALE GENOMIC DNA]</scope>
    <source>
        <strain evidence="2 3">NPDC012605</strain>
    </source>
</reference>
<dbReference type="Pfam" id="PF00582">
    <property type="entry name" value="Usp"/>
    <property type="match status" value="1"/>
</dbReference>
<organism evidence="2 3">
    <name type="scientific">Streptomyces flavochromogenes</name>
    <dbReference type="NCBI Taxonomy" id="68199"/>
    <lineage>
        <taxon>Bacteria</taxon>
        <taxon>Bacillati</taxon>
        <taxon>Actinomycetota</taxon>
        <taxon>Actinomycetes</taxon>
        <taxon>Kitasatosporales</taxon>
        <taxon>Streptomycetaceae</taxon>
        <taxon>Streptomyces</taxon>
    </lineage>
</organism>
<evidence type="ECO:0000313" key="3">
    <source>
        <dbReference type="Proteomes" id="UP001602370"/>
    </source>
</evidence>
<accession>A0ABW6Y323</accession>
<feature type="domain" description="UspA" evidence="1">
    <location>
        <begin position="1"/>
        <end position="136"/>
    </location>
</feature>
<proteinExistence type="predicted"/>